<dbReference type="Gene3D" id="2.170.150.40">
    <property type="entry name" value="Domain of unknown function (DUF427)"/>
    <property type="match status" value="1"/>
</dbReference>
<keyword evidence="3" id="KW-1185">Reference proteome</keyword>
<dbReference type="InterPro" id="IPR007361">
    <property type="entry name" value="DUF427"/>
</dbReference>
<dbReference type="EMBL" id="FOTK01000014">
    <property type="protein sequence ID" value="SFL93418.1"/>
    <property type="molecule type" value="Genomic_DNA"/>
</dbReference>
<evidence type="ECO:0000313" key="3">
    <source>
        <dbReference type="Proteomes" id="UP000199048"/>
    </source>
</evidence>
<dbReference type="STRING" id="582667.SAMN05192568_101460"/>
<organism evidence="2 3">
    <name type="scientific">Methylobacterium pseudosasicola</name>
    <dbReference type="NCBI Taxonomy" id="582667"/>
    <lineage>
        <taxon>Bacteria</taxon>
        <taxon>Pseudomonadati</taxon>
        <taxon>Pseudomonadota</taxon>
        <taxon>Alphaproteobacteria</taxon>
        <taxon>Hyphomicrobiales</taxon>
        <taxon>Methylobacteriaceae</taxon>
        <taxon>Methylobacterium</taxon>
    </lineage>
</organism>
<evidence type="ECO:0000313" key="2">
    <source>
        <dbReference type="EMBL" id="SFL93418.1"/>
    </source>
</evidence>
<dbReference type="Pfam" id="PF04248">
    <property type="entry name" value="NTP_transf_9"/>
    <property type="match status" value="1"/>
</dbReference>
<protein>
    <submittedName>
        <fullName evidence="2">Uncharacterized conserved protein, DUF427 family</fullName>
    </submittedName>
</protein>
<dbReference type="Proteomes" id="UP000199048">
    <property type="component" value="Unassembled WGS sequence"/>
</dbReference>
<dbReference type="PANTHER" id="PTHR43058:SF1">
    <property type="entry name" value="DUF427 DOMAIN-CONTAINING PROTEIN"/>
    <property type="match status" value="1"/>
</dbReference>
<dbReference type="PANTHER" id="PTHR43058">
    <property type="entry name" value="SLR0655 PROTEIN"/>
    <property type="match status" value="1"/>
</dbReference>
<reference evidence="3" key="1">
    <citation type="submission" date="2016-10" db="EMBL/GenBank/DDBJ databases">
        <authorList>
            <person name="Varghese N."/>
            <person name="Submissions S."/>
        </authorList>
    </citation>
    <scope>NUCLEOTIDE SEQUENCE [LARGE SCALE GENOMIC DNA]</scope>
    <source>
        <strain evidence="3">BL36</strain>
    </source>
</reference>
<gene>
    <name evidence="2" type="ORF">SAMN05192568_101460</name>
</gene>
<feature type="domain" description="DUF427" evidence="1">
    <location>
        <begin position="55"/>
        <end position="145"/>
    </location>
</feature>
<evidence type="ECO:0000259" key="1">
    <source>
        <dbReference type="Pfam" id="PF04248"/>
    </source>
</evidence>
<sequence>MIRINLSLTRDTIYLDPAMARPLSRPIPDPTKPGDQSVWDYPRPPRLERVAEPLRVVLGGAVIAQTKAGYRVLETAHPPTYYFPPADVMAGVLTGPRRGGICEWKGQAVLFDVHGGDRLAPSAAWSYPEPTSGFDAIAGYVAFYALPMDACFVGDAQVTPQPGTFYGGWITPGIVGPFKGGPGTMGW</sequence>
<accession>A0A1I4LQN9</accession>
<proteinExistence type="predicted"/>
<name>A0A1I4LQN9_9HYPH</name>
<dbReference type="InterPro" id="IPR038694">
    <property type="entry name" value="DUF427_sf"/>
</dbReference>
<dbReference type="AlphaFoldDB" id="A0A1I4LQN9"/>